<dbReference type="SMART" id="SM00060">
    <property type="entry name" value="FN3"/>
    <property type="match status" value="2"/>
</dbReference>
<accession>A0A841C154</accession>
<name>A0A841C154_9ACTN</name>
<evidence type="ECO:0000256" key="2">
    <source>
        <dbReference type="ARBA" id="ARBA00023326"/>
    </source>
</evidence>
<organism evidence="6 7">
    <name type="scientific">Allocatelliglobosispora scoriae</name>
    <dbReference type="NCBI Taxonomy" id="643052"/>
    <lineage>
        <taxon>Bacteria</taxon>
        <taxon>Bacillati</taxon>
        <taxon>Actinomycetota</taxon>
        <taxon>Actinomycetes</taxon>
        <taxon>Micromonosporales</taxon>
        <taxon>Micromonosporaceae</taxon>
        <taxon>Allocatelliglobosispora</taxon>
    </lineage>
</organism>
<keyword evidence="4" id="KW-0472">Membrane</keyword>
<dbReference type="Gene3D" id="2.120.10.30">
    <property type="entry name" value="TolB, C-terminal domain"/>
    <property type="match status" value="1"/>
</dbReference>
<dbReference type="Gene3D" id="2.60.40.10">
    <property type="entry name" value="Immunoglobulins"/>
    <property type="match status" value="2"/>
</dbReference>
<proteinExistence type="predicted"/>
<dbReference type="RefSeq" id="WP_184845006.1">
    <property type="nucleotide sequence ID" value="NZ_JACHMN010000003.1"/>
</dbReference>
<reference evidence="6 7" key="1">
    <citation type="submission" date="2020-08" db="EMBL/GenBank/DDBJ databases">
        <title>Sequencing the genomes of 1000 actinobacteria strains.</title>
        <authorList>
            <person name="Klenk H.-P."/>
        </authorList>
    </citation>
    <scope>NUCLEOTIDE SEQUENCE [LARGE SCALE GENOMIC DNA]</scope>
    <source>
        <strain evidence="6 7">DSM 45362</strain>
    </source>
</reference>
<dbReference type="EMBL" id="JACHMN010000003">
    <property type="protein sequence ID" value="MBB5873596.1"/>
    <property type="molecule type" value="Genomic_DNA"/>
</dbReference>
<evidence type="ECO:0000256" key="3">
    <source>
        <dbReference type="SAM" id="MobiDB-lite"/>
    </source>
</evidence>
<dbReference type="InterPro" id="IPR011041">
    <property type="entry name" value="Quinoprot_gluc/sorb_DH_b-prop"/>
</dbReference>
<dbReference type="InterPro" id="IPR036116">
    <property type="entry name" value="FN3_sf"/>
</dbReference>
<evidence type="ECO:0000256" key="1">
    <source>
        <dbReference type="ARBA" id="ARBA00023295"/>
    </source>
</evidence>
<evidence type="ECO:0000313" key="6">
    <source>
        <dbReference type="EMBL" id="MBB5873596.1"/>
    </source>
</evidence>
<sequence length="572" mass="59002">MTSSGPSPVASDSGGSRLLTVLLWIALVVVVTSGVFAVALWPETPPDTSPPTRPGGLTLGEVTCRATSLTWSGSTDDTEVTRYEIFHDGQLITSVDSEQRSTAITLVPATTWSIHVSARDEAGNTSPASDAVAVTPPQCGSDAKAPSTPGGVKAVADGTTVTMTWDAASDDVGIAAYDVYRDGAKTGTVDGVGKAKKFTFIDFGVAPSSGHRYQVGARDGQGNTSPRSAGVDVTAGALCTMLCGVAPVAKETDIIGGLVELPDGSVLYSRRDGHEIVRLDPRTGQGVSLGEVPGAAGTGGDGGLLGIAVAPTFAKDRWIYAYLTTTTDNRVVRLRLNGGVLDAGSMQSLVVGIPRGKFHNGGRLRFGPDGKLYVATGDAQKPQVAQDVRSLGGKVLRFNPDGTPPASNPFGGSYLWSIGHRNPQGITFDGRGRAWIQEYGDGAADETNLIVKGGNYGWPACDGTESKSGDGCEATDLLAPQQTFTAAQGGCLGVAFVRDVVYVACAGSSRLYRADVDGDGALADLQAMLVGTYGQLRTADPGAAGTLWVTSSNTDAAGKTETQILRVTLPTK</sequence>
<dbReference type="Proteomes" id="UP000587527">
    <property type="component" value="Unassembled WGS sequence"/>
</dbReference>
<comment type="caution">
    <text evidence="6">The sequence shown here is derived from an EMBL/GenBank/DDBJ whole genome shotgun (WGS) entry which is preliminary data.</text>
</comment>
<keyword evidence="7" id="KW-1185">Reference proteome</keyword>
<dbReference type="AlphaFoldDB" id="A0A841C154"/>
<dbReference type="PANTHER" id="PTHR19328:SF13">
    <property type="entry name" value="HIPL1 PROTEIN"/>
    <property type="match status" value="1"/>
</dbReference>
<evidence type="ECO:0000259" key="5">
    <source>
        <dbReference type="PROSITE" id="PS50853"/>
    </source>
</evidence>
<keyword evidence="1" id="KW-0326">Glycosidase</keyword>
<dbReference type="CDD" id="cd00063">
    <property type="entry name" value="FN3"/>
    <property type="match status" value="1"/>
</dbReference>
<evidence type="ECO:0000313" key="7">
    <source>
        <dbReference type="Proteomes" id="UP000587527"/>
    </source>
</evidence>
<keyword evidence="4" id="KW-0812">Transmembrane</keyword>
<keyword evidence="2" id="KW-0624">Polysaccharide degradation</keyword>
<dbReference type="GO" id="GO:0000272">
    <property type="term" value="P:polysaccharide catabolic process"/>
    <property type="evidence" value="ECO:0007669"/>
    <property type="project" value="UniProtKB-KW"/>
</dbReference>
<dbReference type="PANTHER" id="PTHR19328">
    <property type="entry name" value="HEDGEHOG-INTERACTING PROTEIN"/>
    <property type="match status" value="1"/>
</dbReference>
<dbReference type="InterPro" id="IPR011042">
    <property type="entry name" value="6-blade_b-propeller_TolB-like"/>
</dbReference>
<protein>
    <submittedName>
        <fullName evidence="6">Glucose/arabinose dehydrogenase</fullName>
    </submittedName>
</protein>
<feature type="transmembrane region" description="Helical" evidence="4">
    <location>
        <begin position="21"/>
        <end position="41"/>
    </location>
</feature>
<dbReference type="InterPro" id="IPR003961">
    <property type="entry name" value="FN3_dom"/>
</dbReference>
<feature type="domain" description="Fibronectin type-III" evidence="5">
    <location>
        <begin position="53"/>
        <end position="139"/>
    </location>
</feature>
<keyword evidence="2" id="KW-0119">Carbohydrate metabolism</keyword>
<dbReference type="SUPFAM" id="SSF50952">
    <property type="entry name" value="Soluble quinoprotein glucose dehydrogenase"/>
    <property type="match status" value="1"/>
</dbReference>
<keyword evidence="4" id="KW-1133">Transmembrane helix</keyword>
<dbReference type="PROSITE" id="PS50853">
    <property type="entry name" value="FN3"/>
    <property type="match status" value="1"/>
</dbReference>
<dbReference type="InterPro" id="IPR012938">
    <property type="entry name" value="Glc/Sorbosone_DH"/>
</dbReference>
<dbReference type="InterPro" id="IPR013783">
    <property type="entry name" value="Ig-like_fold"/>
</dbReference>
<gene>
    <name evidence="6" type="ORF">F4553_007030</name>
</gene>
<evidence type="ECO:0000256" key="4">
    <source>
        <dbReference type="SAM" id="Phobius"/>
    </source>
</evidence>
<dbReference type="Pfam" id="PF07995">
    <property type="entry name" value="GSDH"/>
    <property type="match status" value="1"/>
</dbReference>
<dbReference type="SUPFAM" id="SSF49265">
    <property type="entry name" value="Fibronectin type III"/>
    <property type="match status" value="1"/>
</dbReference>
<keyword evidence="1" id="KW-0378">Hydrolase</keyword>
<feature type="region of interest" description="Disordered" evidence="3">
    <location>
        <begin position="121"/>
        <end position="151"/>
    </location>
</feature>
<dbReference type="GO" id="GO:0016798">
    <property type="term" value="F:hydrolase activity, acting on glycosyl bonds"/>
    <property type="evidence" value="ECO:0007669"/>
    <property type="project" value="UniProtKB-KW"/>
</dbReference>